<evidence type="ECO:0000256" key="7">
    <source>
        <dbReference type="ARBA" id="ARBA00022884"/>
    </source>
</evidence>
<comment type="function">
    <text evidence="11">Protein L1 is also a translational repressor protein, it controls the translation of its operon by binding to its mRNA.</text>
</comment>
<evidence type="ECO:0000256" key="9">
    <source>
        <dbReference type="ARBA" id="ARBA00023274"/>
    </source>
</evidence>
<dbReference type="GO" id="GO:0015934">
    <property type="term" value="C:large ribosomal subunit"/>
    <property type="evidence" value="ECO:0007669"/>
    <property type="project" value="InterPro"/>
</dbReference>
<evidence type="ECO:0000256" key="4">
    <source>
        <dbReference type="ARBA" id="ARBA00022555"/>
    </source>
</evidence>
<dbReference type="Proteomes" id="UP000062475">
    <property type="component" value="Chromosome"/>
</dbReference>
<evidence type="ECO:0000256" key="10">
    <source>
        <dbReference type="ARBA" id="ARBA00045545"/>
    </source>
</evidence>
<dbReference type="Gene3D" id="3.30.190.20">
    <property type="match status" value="1"/>
</dbReference>
<comment type="function">
    <text evidence="10">Probably involved in E site tRNA release. Binds directly to 23S rRNA.</text>
</comment>
<keyword evidence="4 11" id="KW-0820">tRNA-binding</keyword>
<reference evidence="13 19" key="1">
    <citation type="journal article" date="2014" name="J. Bacteriol.">
        <title>Role of an Archaeal PitA Transporter in the Copper and Arsenic Resistance of Metallosphaera sedula, an Extreme Thermoacidophile.</title>
        <authorList>
            <person name="McCarthy S."/>
            <person name="Ai C."/>
            <person name="Wheaton G."/>
            <person name="Tevatia R."/>
            <person name="Eckrich V."/>
            <person name="Kelly R."/>
            <person name="Blum P."/>
        </authorList>
    </citation>
    <scope>NUCLEOTIDE SEQUENCE [LARGE SCALE GENOMIC DNA]</scope>
    <source>
        <strain evidence="13 19">CuR1</strain>
    </source>
</reference>
<dbReference type="PATRIC" id="fig|43687.5.peg.1768"/>
<keyword evidence="9 11" id="KW-0687">Ribonucleoprotein</keyword>
<evidence type="ECO:0000313" key="19">
    <source>
        <dbReference type="Proteomes" id="UP000029084"/>
    </source>
</evidence>
<reference evidence="18 20" key="3">
    <citation type="submission" date="2015-07" db="EMBL/GenBank/DDBJ databases">
        <title>Physiological, transcriptional responses and genome re-sequencing of acid resistant extremely thermoacidophilic Metallosphaera sedula SARC-M1.</title>
        <authorList>
            <person name="Ai C."/>
            <person name="McCarthy S."/>
            <person name="Eckrich V."/>
            <person name="Rudrappa D."/>
            <person name="Qiu G."/>
            <person name="Blum P."/>
        </authorList>
    </citation>
    <scope>NUCLEOTIDE SEQUENCE [LARGE SCALE GENOMIC DNA]</scope>
    <source>
        <strain evidence="18 20">SARC-M1</strain>
    </source>
</reference>
<dbReference type="InterPro" id="IPR023673">
    <property type="entry name" value="Ribosomal_uL1_CS"/>
</dbReference>
<dbReference type="Pfam" id="PF00687">
    <property type="entry name" value="Ribosomal_L1"/>
    <property type="match status" value="1"/>
</dbReference>
<dbReference type="CDD" id="cd00403">
    <property type="entry name" value="Ribosomal_L1"/>
    <property type="match status" value="1"/>
</dbReference>
<dbReference type="AlphaFoldDB" id="A0A088E5N2"/>
<comment type="subunit">
    <text evidence="2 11">Part of the 50S ribosomal subunit.</text>
</comment>
<dbReference type="EMBL" id="CP008822">
    <property type="protein sequence ID" value="AIM27774.1"/>
    <property type="molecule type" value="Genomic_DNA"/>
</dbReference>
<dbReference type="EMBL" id="CP012176">
    <property type="protein sequence ID" value="AKV83596.1"/>
    <property type="molecule type" value="Genomic_DNA"/>
</dbReference>
<dbReference type="GO" id="GO:0006412">
    <property type="term" value="P:translation"/>
    <property type="evidence" value="ECO:0007669"/>
    <property type="project" value="UniProtKB-UniRule"/>
</dbReference>
<dbReference type="GeneID" id="91756142"/>
<dbReference type="HAMAP" id="MF_01318_A">
    <property type="entry name" value="Ribosomal_uL1_A"/>
    <property type="match status" value="1"/>
</dbReference>
<dbReference type="OMA" id="GPRNKMP"/>
<evidence type="ECO:0000313" key="17">
    <source>
        <dbReference type="EMBL" id="AKV81363.1"/>
    </source>
</evidence>
<dbReference type="InterPro" id="IPR016095">
    <property type="entry name" value="Ribosomal_uL1_3-a/b-sand"/>
</dbReference>
<dbReference type="InterPro" id="IPR023669">
    <property type="entry name" value="Ribosomal_uL1_arc"/>
</dbReference>
<dbReference type="RefSeq" id="WP_012021577.1">
    <property type="nucleotide sequence ID" value="NZ_AP019770.1"/>
</dbReference>
<evidence type="ECO:0000256" key="11">
    <source>
        <dbReference type="HAMAP-Rule" id="MF_01318"/>
    </source>
</evidence>
<dbReference type="Proteomes" id="UP000068832">
    <property type="component" value="Chromosome"/>
</dbReference>
<keyword evidence="5 11" id="KW-0699">rRNA-binding</keyword>
<evidence type="ECO:0000313" key="20">
    <source>
        <dbReference type="Proteomes" id="UP000056255"/>
    </source>
</evidence>
<dbReference type="SMR" id="A0A088E5N2"/>
<dbReference type="Proteomes" id="UP000062398">
    <property type="component" value="Chromosome"/>
</dbReference>
<dbReference type="PROSITE" id="PS01199">
    <property type="entry name" value="RIBOSOMAL_L1"/>
    <property type="match status" value="1"/>
</dbReference>
<comment type="function">
    <text evidence="11">Binds directly to 23S rRNA. Probably involved in E site tRNA release.</text>
</comment>
<dbReference type="Proteomes" id="UP000061362">
    <property type="component" value="Chromosome"/>
</dbReference>
<dbReference type="EMBL" id="CP012175">
    <property type="protein sequence ID" value="AKV81363.1"/>
    <property type="molecule type" value="Genomic_DNA"/>
</dbReference>
<name>A0A088E5N2_9CREN</name>
<sequence length="218" mass="24150">MIVPKEKIEEAVKQALSKENNPKRGFTQSVELIIAFKDVDMKRGDIKLREAIVLPKPPSKPRNVLVVPSLEQMESAKRAEPNVILSKEELQKLQGAKRAVKKLASKNQWFLIAQDSMSLAGRILGPSLGPRGKFPTPLPSSSDVSEYILRYKRSTLVKTKDQPQTQTFVGTEDQPSGDLAENVFAVLNSIEGKIKGPAYIKAIYVKTSMGKPVQINLK</sequence>
<dbReference type="EMBL" id="CP012173">
    <property type="protein sequence ID" value="AKV76867.1"/>
    <property type="molecule type" value="Genomic_DNA"/>
</dbReference>
<evidence type="ECO:0000313" key="14">
    <source>
        <dbReference type="EMBL" id="AKV74629.1"/>
    </source>
</evidence>
<evidence type="ECO:0000313" key="22">
    <source>
        <dbReference type="Proteomes" id="UP000062398"/>
    </source>
</evidence>
<evidence type="ECO:0000256" key="6">
    <source>
        <dbReference type="ARBA" id="ARBA00022845"/>
    </source>
</evidence>
<dbReference type="FunFam" id="3.40.50.790:FF:000005">
    <property type="entry name" value="50S ribosomal protein L1"/>
    <property type="match status" value="1"/>
</dbReference>
<dbReference type="SUPFAM" id="SSF56808">
    <property type="entry name" value="Ribosomal protein L1"/>
    <property type="match status" value="1"/>
</dbReference>
<keyword evidence="7 11" id="KW-0694">RNA-binding</keyword>
<dbReference type="PANTHER" id="PTHR36427:SF3">
    <property type="entry name" value="LARGE RIBOSOMAL SUBUNIT PROTEIN UL1M"/>
    <property type="match status" value="1"/>
</dbReference>
<dbReference type="EMBL" id="CP012172">
    <property type="protein sequence ID" value="AKV74629.1"/>
    <property type="molecule type" value="Genomic_DNA"/>
</dbReference>
<keyword evidence="3 11" id="KW-0678">Repressor</keyword>
<dbReference type="Proteomes" id="UP000056255">
    <property type="component" value="Chromosome"/>
</dbReference>
<evidence type="ECO:0000313" key="15">
    <source>
        <dbReference type="EMBL" id="AKV76867.1"/>
    </source>
</evidence>
<dbReference type="PIRSF" id="PIRSF002155">
    <property type="entry name" value="Ribosomal_L1"/>
    <property type="match status" value="1"/>
</dbReference>
<dbReference type="InterPro" id="IPR002143">
    <property type="entry name" value="Ribosomal_uL1"/>
</dbReference>
<accession>A0A088E5N2</accession>
<dbReference type="PANTHER" id="PTHR36427">
    <property type="entry name" value="54S RIBOSOMAL PROTEIN L1, MITOCHONDRIAL"/>
    <property type="match status" value="1"/>
</dbReference>
<evidence type="ECO:0000256" key="5">
    <source>
        <dbReference type="ARBA" id="ARBA00022730"/>
    </source>
</evidence>
<dbReference type="InterPro" id="IPR028364">
    <property type="entry name" value="Ribosomal_uL1/biogenesis"/>
</dbReference>
<evidence type="ECO:0000313" key="16">
    <source>
        <dbReference type="EMBL" id="AKV79118.1"/>
    </source>
</evidence>
<evidence type="ECO:0000256" key="12">
    <source>
        <dbReference type="RuleBase" id="RU000659"/>
    </source>
</evidence>
<proteinExistence type="inferred from homology"/>
<dbReference type="OrthoDB" id="10382at2157"/>
<evidence type="ECO:0000313" key="21">
    <source>
        <dbReference type="Proteomes" id="UP000061362"/>
    </source>
</evidence>
<keyword evidence="8 11" id="KW-0689">Ribosomal protein</keyword>
<evidence type="ECO:0000313" key="24">
    <source>
        <dbReference type="Proteomes" id="UP000068832"/>
    </source>
</evidence>
<comment type="similarity">
    <text evidence="1 11 12">Belongs to the universal ribosomal protein uL1 family.</text>
</comment>
<organism evidence="13 19">
    <name type="scientific">Metallosphaera sedula</name>
    <dbReference type="NCBI Taxonomy" id="43687"/>
    <lineage>
        <taxon>Archaea</taxon>
        <taxon>Thermoproteota</taxon>
        <taxon>Thermoprotei</taxon>
        <taxon>Sulfolobales</taxon>
        <taxon>Sulfolobaceae</taxon>
        <taxon>Metallosphaera</taxon>
    </lineage>
</organism>
<dbReference type="NCBIfam" id="NF003244">
    <property type="entry name" value="PRK04203.1"/>
    <property type="match status" value="1"/>
</dbReference>
<dbReference type="Proteomes" id="UP000029084">
    <property type="component" value="Chromosome"/>
</dbReference>
<dbReference type="GO" id="GO:0019843">
    <property type="term" value="F:rRNA binding"/>
    <property type="evidence" value="ECO:0007669"/>
    <property type="project" value="UniProtKB-UniRule"/>
</dbReference>
<gene>
    <name evidence="11" type="primary">rpl1</name>
    <name evidence="13" type="ORF">HA72_1635</name>
    <name evidence="14" type="ORF">MsedA_1663</name>
    <name evidence="15" type="ORF">MsedB_1665</name>
    <name evidence="16" type="ORF">MsedC_1663</name>
    <name evidence="17" type="ORF">MsedD_1664</name>
    <name evidence="18" type="ORF">MsedE_1666</name>
</gene>
<evidence type="ECO:0000313" key="13">
    <source>
        <dbReference type="EMBL" id="AIM27774.1"/>
    </source>
</evidence>
<dbReference type="GO" id="GO:0006417">
    <property type="term" value="P:regulation of translation"/>
    <property type="evidence" value="ECO:0007669"/>
    <property type="project" value="UniProtKB-KW"/>
</dbReference>
<dbReference type="GO" id="GO:0003735">
    <property type="term" value="F:structural constituent of ribosome"/>
    <property type="evidence" value="ECO:0007669"/>
    <property type="project" value="InterPro"/>
</dbReference>
<protein>
    <recommendedName>
        <fullName evidence="11">Large ribosomal subunit protein uL1</fullName>
    </recommendedName>
</protein>
<dbReference type="Gene3D" id="3.40.50.790">
    <property type="match status" value="1"/>
</dbReference>
<dbReference type="GO" id="GO:0000049">
    <property type="term" value="F:tRNA binding"/>
    <property type="evidence" value="ECO:0007669"/>
    <property type="project" value="UniProtKB-KW"/>
</dbReference>
<dbReference type="InterPro" id="IPR023674">
    <property type="entry name" value="Ribosomal_uL1-like"/>
</dbReference>
<evidence type="ECO:0000313" key="18">
    <source>
        <dbReference type="EMBL" id="AKV83596.1"/>
    </source>
</evidence>
<evidence type="ECO:0000256" key="8">
    <source>
        <dbReference type="ARBA" id="ARBA00022980"/>
    </source>
</evidence>
<evidence type="ECO:0000313" key="23">
    <source>
        <dbReference type="Proteomes" id="UP000062475"/>
    </source>
</evidence>
<evidence type="ECO:0000256" key="3">
    <source>
        <dbReference type="ARBA" id="ARBA00022491"/>
    </source>
</evidence>
<reference evidence="21 22" key="2">
    <citation type="journal article" date="2015" name="Genome Announc.">
        <title>Complete Genome Sequences of Evolved Arsenate-Resistant Metallosphaera sedula Strains.</title>
        <authorList>
            <person name="Ai C."/>
            <person name="McCarthy S."/>
            <person name="Schackwitz W."/>
            <person name="Martin J."/>
            <person name="Lipzen A."/>
            <person name="Blum P."/>
        </authorList>
    </citation>
    <scope>NUCLEOTIDE SEQUENCE [LARGE SCALE GENOMIC DNA]</scope>
    <source>
        <strain evidence="16 22">ARS120-1</strain>
        <strain evidence="17 21">ARS120-2</strain>
        <strain evidence="14 24">ARS50-1</strain>
        <strain evidence="15 23">ARS50-2</strain>
    </source>
</reference>
<keyword evidence="6 11" id="KW-0810">Translation regulation</keyword>
<dbReference type="EMBL" id="CP012174">
    <property type="protein sequence ID" value="AKV79118.1"/>
    <property type="molecule type" value="Genomic_DNA"/>
</dbReference>
<evidence type="ECO:0000256" key="2">
    <source>
        <dbReference type="ARBA" id="ARBA00011838"/>
    </source>
</evidence>
<evidence type="ECO:0000256" key="1">
    <source>
        <dbReference type="ARBA" id="ARBA00010531"/>
    </source>
</evidence>